<evidence type="ECO:0000313" key="2">
    <source>
        <dbReference type="EMBL" id="KTD35747.1"/>
    </source>
</evidence>
<name>A0A0W0WTT9_9GAMM</name>
<gene>
    <name evidence="2" type="ORF">Lnau_0731</name>
</gene>
<evidence type="ECO:0000313" key="3">
    <source>
        <dbReference type="Proteomes" id="UP000054725"/>
    </source>
</evidence>
<dbReference type="STRING" id="45070.Lnau_0731"/>
<dbReference type="OrthoDB" id="5651600at2"/>
<dbReference type="RefSeq" id="WP_058503792.1">
    <property type="nucleotide sequence ID" value="NZ_CAAAIF010000001.1"/>
</dbReference>
<feature type="region of interest" description="Disordered" evidence="1">
    <location>
        <begin position="1"/>
        <end position="24"/>
    </location>
</feature>
<reference evidence="2 3" key="1">
    <citation type="submission" date="2015-11" db="EMBL/GenBank/DDBJ databases">
        <title>Genomic analysis of 38 Legionella species identifies large and diverse effector repertoires.</title>
        <authorList>
            <person name="Burstein D."/>
            <person name="Amaro F."/>
            <person name="Zusman T."/>
            <person name="Lifshitz Z."/>
            <person name="Cohen O."/>
            <person name="Gilbert J.A."/>
            <person name="Pupko T."/>
            <person name="Shuman H.A."/>
            <person name="Segal G."/>
        </authorList>
    </citation>
    <scope>NUCLEOTIDE SEQUENCE [LARGE SCALE GENOMIC DNA]</scope>
    <source>
        <strain evidence="2 3">ATCC 49506</strain>
    </source>
</reference>
<accession>A0A0W0WTT9</accession>
<protein>
    <submittedName>
        <fullName evidence="2">Uncharacterized protein</fullName>
    </submittedName>
</protein>
<feature type="compositionally biased region" description="Polar residues" evidence="1">
    <location>
        <begin position="1"/>
        <end position="14"/>
    </location>
</feature>
<proteinExistence type="predicted"/>
<keyword evidence="3" id="KW-1185">Reference proteome</keyword>
<dbReference type="EMBL" id="LNYO01000013">
    <property type="protein sequence ID" value="KTD35747.1"/>
    <property type="molecule type" value="Genomic_DNA"/>
</dbReference>
<dbReference type="AlphaFoldDB" id="A0A0W0WTT9"/>
<evidence type="ECO:0000256" key="1">
    <source>
        <dbReference type="SAM" id="MobiDB-lite"/>
    </source>
</evidence>
<sequence length="382" mass="43987">MTTTTETLDQTSIHSETDVNPILENKEDEEIIAEENPSSATAASPDSIIVDRRDEFFIALAKRTTGDDKNHTFLMLGVIQDGQPTILARVGKTYIKNKLAKDFLKEKNLKTYVALYSSVLFSRTESILQPESLSPSGPISYSAYAINFEHYKQFLRLLSFMKTEPEFNFYQPIEERGNTIVMERTPTTHEDLSNATPLEQSIVERAQYYDRNHNCRESAIELAEYTQGIDHLTDDVSRHFFINLSVTAEFSKGKPREHFYVFPLPPESFEANEAKKIRLTRIFQRMENLLKKDPYGENTIQKFEALKELYYEQAGIPSDDFQEALRSIQRWKENNNNKLIISQLRAQSFWGKLGNCLGINYASSTQKMVDDMENVLSNQLVR</sequence>
<organism evidence="2 3">
    <name type="scientific">Legionella nautarum</name>
    <dbReference type="NCBI Taxonomy" id="45070"/>
    <lineage>
        <taxon>Bacteria</taxon>
        <taxon>Pseudomonadati</taxon>
        <taxon>Pseudomonadota</taxon>
        <taxon>Gammaproteobacteria</taxon>
        <taxon>Legionellales</taxon>
        <taxon>Legionellaceae</taxon>
        <taxon>Legionella</taxon>
    </lineage>
</organism>
<dbReference type="PATRIC" id="fig|45070.6.peg.777"/>
<comment type="caution">
    <text evidence="2">The sequence shown here is derived from an EMBL/GenBank/DDBJ whole genome shotgun (WGS) entry which is preliminary data.</text>
</comment>
<dbReference type="Proteomes" id="UP000054725">
    <property type="component" value="Unassembled WGS sequence"/>
</dbReference>